<keyword evidence="2" id="KW-1185">Reference proteome</keyword>
<gene>
    <name evidence="1" type="ORF">HICCMSTLAB_LOCUS5380</name>
</gene>
<evidence type="ECO:0000313" key="2">
    <source>
        <dbReference type="Proteomes" id="UP000786811"/>
    </source>
</evidence>
<comment type="caution">
    <text evidence="1">The sequence shown here is derived from an EMBL/GenBank/DDBJ whole genome shotgun (WGS) entry which is preliminary data.</text>
</comment>
<evidence type="ECO:0000313" key="1">
    <source>
        <dbReference type="EMBL" id="CAG5089799.1"/>
    </source>
</evidence>
<dbReference type="EMBL" id="CAJNRD030001119">
    <property type="protein sequence ID" value="CAG5089799.1"/>
    <property type="molecule type" value="Genomic_DNA"/>
</dbReference>
<sequence length="151" mass="16808">MSEKTRHFRSWTRTGLGSGERNVLVPDHDFKLLSADSVRLGPERVVFLHYFGVLDDSFELLHHALMHVSFLPDHRVVLVIRVVGIAELAIRTELKLEELVPELSLVSDVKMFAGWLTGVNLCNAITVFGGDNNKNLSTLEDTLTPCGGNIN</sequence>
<accession>A0A8J2MHD1</accession>
<reference evidence="1" key="1">
    <citation type="submission" date="2021-04" db="EMBL/GenBank/DDBJ databases">
        <authorList>
            <person name="Chebbi M.A.C M."/>
        </authorList>
    </citation>
    <scope>NUCLEOTIDE SEQUENCE</scope>
</reference>
<organism evidence="1 2">
    <name type="scientific">Cotesia congregata</name>
    <name type="common">Parasitoid wasp</name>
    <name type="synonym">Apanteles congregatus</name>
    <dbReference type="NCBI Taxonomy" id="51543"/>
    <lineage>
        <taxon>Eukaryota</taxon>
        <taxon>Metazoa</taxon>
        <taxon>Ecdysozoa</taxon>
        <taxon>Arthropoda</taxon>
        <taxon>Hexapoda</taxon>
        <taxon>Insecta</taxon>
        <taxon>Pterygota</taxon>
        <taxon>Neoptera</taxon>
        <taxon>Endopterygota</taxon>
        <taxon>Hymenoptera</taxon>
        <taxon>Apocrita</taxon>
        <taxon>Ichneumonoidea</taxon>
        <taxon>Braconidae</taxon>
        <taxon>Microgastrinae</taxon>
        <taxon>Cotesia</taxon>
    </lineage>
</organism>
<feature type="non-terminal residue" evidence="1">
    <location>
        <position position="1"/>
    </location>
</feature>
<name>A0A8J2MHD1_COTCN</name>
<proteinExistence type="predicted"/>
<protein>
    <submittedName>
        <fullName evidence="1">Uncharacterized protein</fullName>
    </submittedName>
</protein>
<dbReference type="AlphaFoldDB" id="A0A8J2MHD1"/>
<dbReference type="Proteomes" id="UP000786811">
    <property type="component" value="Unassembled WGS sequence"/>
</dbReference>